<evidence type="ECO:0000313" key="3">
    <source>
        <dbReference type="Proteomes" id="UP000095282"/>
    </source>
</evidence>
<dbReference type="SMART" id="SM00034">
    <property type="entry name" value="CLECT"/>
    <property type="match status" value="1"/>
</dbReference>
<dbReference type="WBParaSite" id="Csp11.Scaffold630.g22204.t2">
    <property type="protein sequence ID" value="Csp11.Scaffold630.g22204.t2"/>
    <property type="gene ID" value="Csp11.Scaffold630.g22204"/>
</dbReference>
<dbReference type="SUPFAM" id="SSF56436">
    <property type="entry name" value="C-type lectin-like"/>
    <property type="match status" value="1"/>
</dbReference>
<dbReference type="Gene3D" id="3.10.100.10">
    <property type="entry name" value="Mannose-Binding Protein A, subunit A"/>
    <property type="match status" value="1"/>
</dbReference>
<accession>A0A1I7V451</accession>
<organism evidence="3 4">
    <name type="scientific">Caenorhabditis tropicalis</name>
    <dbReference type="NCBI Taxonomy" id="1561998"/>
    <lineage>
        <taxon>Eukaryota</taxon>
        <taxon>Metazoa</taxon>
        <taxon>Ecdysozoa</taxon>
        <taxon>Nematoda</taxon>
        <taxon>Chromadorea</taxon>
        <taxon>Rhabditida</taxon>
        <taxon>Rhabditina</taxon>
        <taxon>Rhabditomorpha</taxon>
        <taxon>Rhabditoidea</taxon>
        <taxon>Rhabditidae</taxon>
        <taxon>Peloderinae</taxon>
        <taxon>Caenorhabditis</taxon>
    </lineage>
</organism>
<dbReference type="CDD" id="cd00037">
    <property type="entry name" value="CLECT"/>
    <property type="match status" value="1"/>
</dbReference>
<dbReference type="InterPro" id="IPR001304">
    <property type="entry name" value="C-type_lectin-like"/>
</dbReference>
<dbReference type="Proteomes" id="UP000095282">
    <property type="component" value="Unplaced"/>
</dbReference>
<dbReference type="PANTHER" id="PTHR23124:SF44">
    <property type="entry name" value="C-TYPE LECTIN DOMAIN-CONTAINING PROTEIN"/>
    <property type="match status" value="1"/>
</dbReference>
<proteinExistence type="predicted"/>
<feature type="domain" description="C-type lectin" evidence="2">
    <location>
        <begin position="64"/>
        <end position="199"/>
    </location>
</feature>
<dbReference type="InterPro" id="IPR016186">
    <property type="entry name" value="C-type_lectin-like/link_sf"/>
</dbReference>
<dbReference type="PROSITE" id="PS50041">
    <property type="entry name" value="C_TYPE_LECTIN_2"/>
    <property type="match status" value="1"/>
</dbReference>
<evidence type="ECO:0000313" key="4">
    <source>
        <dbReference type="WBParaSite" id="Csp11.Scaffold630.g22204.t2"/>
    </source>
</evidence>
<dbReference type="PANTHER" id="PTHR23124">
    <property type="entry name" value="C-TYPE LECTIN DOMAIN-CONTAINING PROTEIN-RELATED-RELATED"/>
    <property type="match status" value="1"/>
</dbReference>
<dbReference type="InterPro" id="IPR016187">
    <property type="entry name" value="CTDL_fold"/>
</dbReference>
<sequence length="222" mass="23676">MVASVSAIFHDHSSSYSSEEVVYVGGKGKGGGHKHGGEGRGEGGSRGNLNRGCPAGWFRSDRPSGGWCIQVFAGRHMQPDAEKICKTHGATLSGLQSAAEIQKVTDAALKVIGFPAGALWIGGARRANCMLTGINSACTYTNSFVWTDVSASGTEGFIWQTKQPDNAHYKQPCIALLASSTPITDYQTWYNGRLDDLTCYLPNDLATQRALRGFVCGKRAAI</sequence>
<evidence type="ECO:0000259" key="2">
    <source>
        <dbReference type="PROSITE" id="PS50041"/>
    </source>
</evidence>
<reference evidence="4" key="1">
    <citation type="submission" date="2016-11" db="UniProtKB">
        <authorList>
            <consortium name="WormBaseParasite"/>
        </authorList>
    </citation>
    <scope>IDENTIFICATION</scope>
</reference>
<keyword evidence="3" id="KW-1185">Reference proteome</keyword>
<feature type="region of interest" description="Disordered" evidence="1">
    <location>
        <begin position="27"/>
        <end position="46"/>
    </location>
</feature>
<name>A0A1I7V451_9PELO</name>
<dbReference type="STRING" id="1561998.A0A1I7V451"/>
<protein>
    <submittedName>
        <fullName evidence="4">C-type lectin domain-containing protein</fullName>
    </submittedName>
</protein>
<evidence type="ECO:0000256" key="1">
    <source>
        <dbReference type="SAM" id="MobiDB-lite"/>
    </source>
</evidence>
<dbReference type="AlphaFoldDB" id="A0A1I7V451"/>